<dbReference type="Gene3D" id="2.40.30.10">
    <property type="entry name" value="Translation factors"/>
    <property type="match status" value="1"/>
</dbReference>
<dbReference type="InterPro" id="IPR053905">
    <property type="entry name" value="EF-G-like_DII"/>
</dbReference>
<dbReference type="FunFam" id="3.30.230.10:FF:000033">
    <property type="entry name" value="Ribosome-releasing factor 2, mitochondrial"/>
    <property type="match status" value="1"/>
</dbReference>
<dbReference type="Pfam" id="PF00679">
    <property type="entry name" value="EFG_C"/>
    <property type="match status" value="1"/>
</dbReference>
<keyword evidence="2" id="KW-0648">Protein biosynthesis</keyword>
<keyword evidence="3" id="KW-0809">Transit peptide</keyword>
<dbReference type="InterPro" id="IPR005517">
    <property type="entry name" value="Transl_elong_EFG/EF2_IV"/>
</dbReference>
<name>A0A2H1WFC6_SPOFR</name>
<dbReference type="InterPro" id="IPR031157">
    <property type="entry name" value="G_TR_CS"/>
</dbReference>
<keyword evidence="4" id="KW-0496">Mitochondrion</keyword>
<dbReference type="PROSITE" id="PS51722">
    <property type="entry name" value="G_TR_2"/>
    <property type="match status" value="1"/>
</dbReference>
<dbReference type="InterPro" id="IPR027417">
    <property type="entry name" value="P-loop_NTPase"/>
</dbReference>
<evidence type="ECO:0000313" key="8">
    <source>
        <dbReference type="EMBL" id="SOQ51572.1"/>
    </source>
</evidence>
<dbReference type="InterPro" id="IPR041095">
    <property type="entry name" value="EFG_II"/>
</dbReference>
<evidence type="ECO:0000259" key="7">
    <source>
        <dbReference type="PROSITE" id="PS51722"/>
    </source>
</evidence>
<dbReference type="Gene3D" id="3.30.230.10">
    <property type="match status" value="1"/>
</dbReference>
<accession>A0A2H1WFC6</accession>
<dbReference type="Pfam" id="PF22042">
    <property type="entry name" value="EF-G_D2"/>
    <property type="match status" value="1"/>
</dbReference>
<keyword evidence="5" id="KW-0342">GTP-binding</keyword>
<evidence type="ECO:0000256" key="1">
    <source>
        <dbReference type="ARBA" id="ARBA00022741"/>
    </source>
</evidence>
<dbReference type="Pfam" id="PF00009">
    <property type="entry name" value="GTP_EFTU"/>
    <property type="match status" value="1"/>
</dbReference>
<dbReference type="Gene3D" id="3.40.50.300">
    <property type="entry name" value="P-loop containing nucleotide triphosphate hydrolases"/>
    <property type="match status" value="1"/>
</dbReference>
<dbReference type="GO" id="GO:0032790">
    <property type="term" value="P:ribosome disassembly"/>
    <property type="evidence" value="ECO:0007669"/>
    <property type="project" value="TreeGrafter"/>
</dbReference>
<dbReference type="GO" id="GO:0032543">
    <property type="term" value="P:mitochondrial translation"/>
    <property type="evidence" value="ECO:0007669"/>
    <property type="project" value="TreeGrafter"/>
</dbReference>
<evidence type="ECO:0000256" key="3">
    <source>
        <dbReference type="ARBA" id="ARBA00022946"/>
    </source>
</evidence>
<dbReference type="SMART" id="SM00889">
    <property type="entry name" value="EFG_IV"/>
    <property type="match status" value="1"/>
</dbReference>
<dbReference type="GO" id="GO:0005525">
    <property type="term" value="F:GTP binding"/>
    <property type="evidence" value="ECO:0007669"/>
    <property type="project" value="UniProtKB-KW"/>
</dbReference>
<dbReference type="InterPro" id="IPR000795">
    <property type="entry name" value="T_Tr_GTP-bd_dom"/>
</dbReference>
<keyword evidence="1" id="KW-0547">Nucleotide-binding</keyword>
<dbReference type="AlphaFoldDB" id="A0A2H1WFC6"/>
<sequence length="755" mass="83346">MNRYRRVFRVSWLRRCFSTNGDKKTENIRNIGILAHIDAGKTTTTERMLFFSGTIRAMGEVHHGNTVTDYMEQERQRGITITSAAVSFPWRGSQINLIDTPGHIDFTMEVEQSLAVLDGAVIVLDASAGVEAQTLTVWKQASGYRVPRILYLNKMDRGDASAEACARSVKEKLNAQPLLLHTDVRLEGRLIGLIDLITMEEVIWTQGRGQTLVRRKLTETADGRKWEAAMADHKDLVDTLSSLDDQLAETIIQQETLEISSKEIEEAVRRCTLAMKGFPILCGSSYKNIGVQTLMDAIISYLPSPGEGHKMYRSFGTDLAARAFKVQHDDQRGVLTFLRLYSGEISKGQKIYNLARDKNEQAGALYVALADEYRLVDRVTAGNIAVVSSLKATMTGDLVTSSQSSASRAKAQLAQLLQTAGDQVEELVLPSARQKLQVMDTPPSNDELAELLLGIGTTVPEPVFLCSIEPPSVSQQPALDAALLQLRREDPSLRVHTDADSGQTVLAGMGELHLEIIKERIIREYRIEVELGPLQIAYRETLQGSARHTLAVDRKIGGSRQVCKVTMSAKPVKGIPPEKILKLDKSGDSAANLSHVHPRHMQAIRQGLATALMHGAKLGCPVVDVQVTLHWFELGRGTSDSVVTATVAQCLRKVFEEAEPVLLEPLMFVEVVCPESHSARVLADLARRRTQIQHIHVRHQNKVIECLAPLSELLGYSSSLRSLSSGLASFTMEFHSHSQMSPVDEEKAIRAITGF</sequence>
<dbReference type="Gene3D" id="3.30.70.240">
    <property type="match status" value="1"/>
</dbReference>
<evidence type="ECO:0000256" key="5">
    <source>
        <dbReference type="ARBA" id="ARBA00023134"/>
    </source>
</evidence>
<dbReference type="PRINTS" id="PR00315">
    <property type="entry name" value="ELONGATNFCT"/>
</dbReference>
<dbReference type="NCBIfam" id="TIGR00231">
    <property type="entry name" value="small_GTP"/>
    <property type="match status" value="1"/>
</dbReference>
<dbReference type="InterPro" id="IPR020568">
    <property type="entry name" value="Ribosomal_Su5_D2-typ_SF"/>
</dbReference>
<dbReference type="SMART" id="SM00838">
    <property type="entry name" value="EFG_C"/>
    <property type="match status" value="1"/>
</dbReference>
<feature type="domain" description="Tr-type G" evidence="7">
    <location>
        <begin position="26"/>
        <end position="306"/>
    </location>
</feature>
<dbReference type="InterPro" id="IPR009000">
    <property type="entry name" value="Transl_B-barrel_sf"/>
</dbReference>
<dbReference type="InterPro" id="IPR009022">
    <property type="entry name" value="EFG_III"/>
</dbReference>
<organism evidence="8">
    <name type="scientific">Spodoptera frugiperda</name>
    <name type="common">Fall armyworm</name>
    <dbReference type="NCBI Taxonomy" id="7108"/>
    <lineage>
        <taxon>Eukaryota</taxon>
        <taxon>Metazoa</taxon>
        <taxon>Ecdysozoa</taxon>
        <taxon>Arthropoda</taxon>
        <taxon>Hexapoda</taxon>
        <taxon>Insecta</taxon>
        <taxon>Pterygota</taxon>
        <taxon>Neoptera</taxon>
        <taxon>Endopterygota</taxon>
        <taxon>Lepidoptera</taxon>
        <taxon>Glossata</taxon>
        <taxon>Ditrysia</taxon>
        <taxon>Noctuoidea</taxon>
        <taxon>Noctuidae</taxon>
        <taxon>Amphipyrinae</taxon>
        <taxon>Spodoptera</taxon>
    </lineage>
</organism>
<evidence type="ECO:0000256" key="2">
    <source>
        <dbReference type="ARBA" id="ARBA00022917"/>
    </source>
</evidence>
<dbReference type="FunFam" id="3.30.70.240:FF:000001">
    <property type="entry name" value="Elongation factor G"/>
    <property type="match status" value="1"/>
</dbReference>
<dbReference type="FunFam" id="3.30.70.870:FF:000005">
    <property type="entry name" value="Ribosome-releasing factor 2, mitochondrial"/>
    <property type="match status" value="1"/>
</dbReference>
<dbReference type="PANTHER" id="PTHR43261">
    <property type="entry name" value="TRANSLATION ELONGATION FACTOR G-RELATED"/>
    <property type="match status" value="1"/>
</dbReference>
<dbReference type="SUPFAM" id="SSF52540">
    <property type="entry name" value="P-loop containing nucleoside triphosphate hydrolases"/>
    <property type="match status" value="1"/>
</dbReference>
<reference evidence="8" key="1">
    <citation type="submission" date="2016-07" db="EMBL/GenBank/DDBJ databases">
        <authorList>
            <person name="Bretaudeau A."/>
        </authorList>
    </citation>
    <scope>NUCLEOTIDE SEQUENCE</scope>
    <source>
        <strain evidence="8">Rice</strain>
        <tissue evidence="8">Whole body</tissue>
    </source>
</reference>
<dbReference type="SUPFAM" id="SSF54980">
    <property type="entry name" value="EF-G C-terminal domain-like"/>
    <property type="match status" value="2"/>
</dbReference>
<dbReference type="FunFam" id="3.40.50.300:FF:000514">
    <property type="entry name" value="Ribosome-releasing factor 2, mitochondrial"/>
    <property type="match status" value="1"/>
</dbReference>
<protein>
    <recommendedName>
        <fullName evidence="6">Elongation factor G2</fullName>
    </recommendedName>
</protein>
<dbReference type="PROSITE" id="PS00301">
    <property type="entry name" value="G_TR_1"/>
    <property type="match status" value="1"/>
</dbReference>
<dbReference type="SUPFAM" id="SSF50447">
    <property type="entry name" value="Translation proteins"/>
    <property type="match status" value="1"/>
</dbReference>
<dbReference type="SUPFAM" id="SSF54211">
    <property type="entry name" value="Ribosomal protein S5 domain 2-like"/>
    <property type="match status" value="1"/>
</dbReference>
<dbReference type="InterPro" id="IPR035647">
    <property type="entry name" value="EFG_III/V"/>
</dbReference>
<evidence type="ECO:0000256" key="4">
    <source>
        <dbReference type="ARBA" id="ARBA00023128"/>
    </source>
</evidence>
<dbReference type="CDD" id="cd16262">
    <property type="entry name" value="EFG_III"/>
    <property type="match status" value="1"/>
</dbReference>
<evidence type="ECO:0000256" key="6">
    <source>
        <dbReference type="ARBA" id="ARBA00081524"/>
    </source>
</evidence>
<dbReference type="CDD" id="cd01886">
    <property type="entry name" value="EF-G"/>
    <property type="match status" value="1"/>
</dbReference>
<dbReference type="Gene3D" id="3.30.70.870">
    <property type="entry name" value="Elongation Factor G (Translational Gtpase), domain 3"/>
    <property type="match status" value="1"/>
</dbReference>
<dbReference type="GO" id="GO:0003924">
    <property type="term" value="F:GTPase activity"/>
    <property type="evidence" value="ECO:0007669"/>
    <property type="project" value="InterPro"/>
</dbReference>
<dbReference type="GO" id="GO:0005759">
    <property type="term" value="C:mitochondrial matrix"/>
    <property type="evidence" value="ECO:0007669"/>
    <property type="project" value="UniProtKB-ARBA"/>
</dbReference>
<dbReference type="InterPro" id="IPR005225">
    <property type="entry name" value="Small_GTP-bd"/>
</dbReference>
<proteinExistence type="predicted"/>
<dbReference type="InterPro" id="IPR014721">
    <property type="entry name" value="Ribsml_uS5_D2-typ_fold_subgr"/>
</dbReference>
<dbReference type="PANTHER" id="PTHR43261:SF1">
    <property type="entry name" value="RIBOSOME-RELEASING FACTOR 2, MITOCHONDRIAL"/>
    <property type="match status" value="1"/>
</dbReference>
<dbReference type="InterPro" id="IPR000640">
    <property type="entry name" value="EFG_V-like"/>
</dbReference>
<dbReference type="Pfam" id="PF14492">
    <property type="entry name" value="EFG_III"/>
    <property type="match status" value="1"/>
</dbReference>
<gene>
    <name evidence="8" type="ORF">SFRICE_001696</name>
</gene>
<dbReference type="EMBL" id="ODYU01008185">
    <property type="protein sequence ID" value="SOQ51572.1"/>
    <property type="molecule type" value="Genomic_DNA"/>
</dbReference>